<dbReference type="InterPro" id="IPR001647">
    <property type="entry name" value="HTH_TetR"/>
</dbReference>
<protein>
    <submittedName>
        <fullName evidence="5">TetR/AcrR family transcriptional regulator</fullName>
    </submittedName>
</protein>
<reference evidence="5" key="1">
    <citation type="submission" date="2021-07" db="EMBL/GenBank/DDBJ databases">
        <title>Candidatus Kaistella beijingensis sp. nov. isolated from a municipal wastewater treatment plant is involved in sludge foaming.</title>
        <authorList>
            <person name="Song Y."/>
            <person name="Liu S.-J."/>
        </authorList>
    </citation>
    <scope>NUCLEOTIDE SEQUENCE</scope>
    <source>
        <strain evidence="5">DSM 43998</strain>
    </source>
</reference>
<dbReference type="PANTHER" id="PTHR30055:SF184">
    <property type="entry name" value="HTH-TYPE TRANSCRIPTIONAL REGULATOR ETHR"/>
    <property type="match status" value="1"/>
</dbReference>
<dbReference type="InterPro" id="IPR009057">
    <property type="entry name" value="Homeodomain-like_sf"/>
</dbReference>
<dbReference type="InterPro" id="IPR036271">
    <property type="entry name" value="Tet_transcr_reg_TetR-rel_C_sf"/>
</dbReference>
<proteinExistence type="predicted"/>
<dbReference type="InterPro" id="IPR050109">
    <property type="entry name" value="HTH-type_TetR-like_transc_reg"/>
</dbReference>
<evidence type="ECO:0000256" key="3">
    <source>
        <dbReference type="SAM" id="MobiDB-lite"/>
    </source>
</evidence>
<accession>A0ABX8S3F3</accession>
<feature type="domain" description="HTH tetR-type" evidence="4">
    <location>
        <begin position="23"/>
        <end position="83"/>
    </location>
</feature>
<feature type="region of interest" description="Disordered" evidence="3">
    <location>
        <begin position="1"/>
        <end position="22"/>
    </location>
</feature>
<evidence type="ECO:0000256" key="1">
    <source>
        <dbReference type="ARBA" id="ARBA00023125"/>
    </source>
</evidence>
<dbReference type="Gene3D" id="1.10.10.60">
    <property type="entry name" value="Homeodomain-like"/>
    <property type="match status" value="1"/>
</dbReference>
<dbReference type="EMBL" id="CP079105">
    <property type="protein sequence ID" value="QXQ12329.1"/>
    <property type="molecule type" value="Genomic_DNA"/>
</dbReference>
<dbReference type="PANTHER" id="PTHR30055">
    <property type="entry name" value="HTH-TYPE TRANSCRIPTIONAL REGULATOR RUTR"/>
    <property type="match status" value="1"/>
</dbReference>
<evidence type="ECO:0000313" key="6">
    <source>
        <dbReference type="Proteomes" id="UP000887023"/>
    </source>
</evidence>
<dbReference type="RefSeq" id="WP_066469901.1">
    <property type="nucleotide sequence ID" value="NZ_CBCRUZ010000001.1"/>
</dbReference>
<dbReference type="Gene3D" id="1.10.357.10">
    <property type="entry name" value="Tetracycline Repressor, domain 2"/>
    <property type="match status" value="1"/>
</dbReference>
<dbReference type="SUPFAM" id="SSF46689">
    <property type="entry name" value="Homeodomain-like"/>
    <property type="match status" value="1"/>
</dbReference>
<evidence type="ECO:0000259" key="4">
    <source>
        <dbReference type="PROSITE" id="PS50977"/>
    </source>
</evidence>
<dbReference type="Proteomes" id="UP000887023">
    <property type="component" value="Chromosome"/>
</dbReference>
<organism evidence="5 6">
    <name type="scientific">Skermania pinensis</name>
    <dbReference type="NCBI Taxonomy" id="39122"/>
    <lineage>
        <taxon>Bacteria</taxon>
        <taxon>Bacillati</taxon>
        <taxon>Actinomycetota</taxon>
        <taxon>Actinomycetes</taxon>
        <taxon>Mycobacteriales</taxon>
        <taxon>Gordoniaceae</taxon>
        <taxon>Skermania</taxon>
    </lineage>
</organism>
<sequence>MAAKTTDRPGRSSGDRRPVSRGDQQRAVIMDAVAELLQTVPIADLSVARIAEHAGVTRPAFYFYFDSKYTVAAAALQQVWQDLEESTAALDEYDFAVPPAEFSDRMINDAVVVWRRHARLLAVCAQSTDPGLTTAWDRFVDDLTLRLTRFVERVDAAEGVRPVSADLPALVDSLVGATIWALLDETRRPRPDYDERRLTAVRRLWLAGVWGAETNSPGA</sequence>
<feature type="DNA-binding region" description="H-T-H motif" evidence="2">
    <location>
        <begin position="46"/>
        <end position="65"/>
    </location>
</feature>
<keyword evidence="1 2" id="KW-0238">DNA-binding</keyword>
<keyword evidence="6" id="KW-1185">Reference proteome</keyword>
<name>A0ABX8S3F3_9ACTN</name>
<dbReference type="PROSITE" id="PS50977">
    <property type="entry name" value="HTH_TETR_2"/>
    <property type="match status" value="1"/>
</dbReference>
<gene>
    <name evidence="5" type="ORF">KV203_09965</name>
</gene>
<dbReference type="SUPFAM" id="SSF48498">
    <property type="entry name" value="Tetracyclin repressor-like, C-terminal domain"/>
    <property type="match status" value="1"/>
</dbReference>
<evidence type="ECO:0000313" key="5">
    <source>
        <dbReference type="EMBL" id="QXQ12329.1"/>
    </source>
</evidence>
<dbReference type="PRINTS" id="PR00455">
    <property type="entry name" value="HTHTETR"/>
</dbReference>
<dbReference type="Pfam" id="PF00440">
    <property type="entry name" value="TetR_N"/>
    <property type="match status" value="1"/>
</dbReference>
<evidence type="ECO:0000256" key="2">
    <source>
        <dbReference type="PROSITE-ProRule" id="PRU00335"/>
    </source>
</evidence>